<proteinExistence type="predicted"/>
<evidence type="ECO:0000313" key="3">
    <source>
        <dbReference type="Proteomes" id="UP000437017"/>
    </source>
</evidence>
<protein>
    <submittedName>
        <fullName evidence="2">Uncharacterized protein</fullName>
    </submittedName>
</protein>
<name>A0A643C7H0_BALPH</name>
<keyword evidence="3" id="KW-1185">Reference proteome</keyword>
<dbReference type="AlphaFoldDB" id="A0A643C7H0"/>
<feature type="region of interest" description="Disordered" evidence="1">
    <location>
        <begin position="1"/>
        <end position="20"/>
    </location>
</feature>
<gene>
    <name evidence="2" type="ORF">E2I00_013072</name>
</gene>
<sequence>MDSGRRIPTSELPRRRLGSP</sequence>
<reference evidence="2 3" key="1">
    <citation type="journal article" date="2019" name="PLoS ONE">
        <title>Genomic analyses reveal an absence of contemporary introgressive admixture between fin whales and blue whales, despite known hybrids.</title>
        <authorList>
            <person name="Westbury M.V."/>
            <person name="Petersen B."/>
            <person name="Lorenzen E.D."/>
        </authorList>
    </citation>
    <scope>NUCLEOTIDE SEQUENCE [LARGE SCALE GENOMIC DNA]</scope>
    <source>
        <strain evidence="2">FinWhale-01</strain>
    </source>
</reference>
<accession>A0A643C7H0</accession>
<evidence type="ECO:0000256" key="1">
    <source>
        <dbReference type="SAM" id="MobiDB-lite"/>
    </source>
</evidence>
<dbReference type="EMBL" id="SGJD01002257">
    <property type="protein sequence ID" value="KAB0396159.1"/>
    <property type="molecule type" value="Genomic_DNA"/>
</dbReference>
<evidence type="ECO:0000313" key="2">
    <source>
        <dbReference type="EMBL" id="KAB0396159.1"/>
    </source>
</evidence>
<comment type="caution">
    <text evidence="2">The sequence shown here is derived from an EMBL/GenBank/DDBJ whole genome shotgun (WGS) entry which is preliminary data.</text>
</comment>
<dbReference type="Proteomes" id="UP000437017">
    <property type="component" value="Unassembled WGS sequence"/>
</dbReference>
<organism evidence="2 3">
    <name type="scientific">Balaenoptera physalus</name>
    <name type="common">Fin whale</name>
    <name type="synonym">Balaena physalus</name>
    <dbReference type="NCBI Taxonomy" id="9770"/>
    <lineage>
        <taxon>Eukaryota</taxon>
        <taxon>Metazoa</taxon>
        <taxon>Chordata</taxon>
        <taxon>Craniata</taxon>
        <taxon>Vertebrata</taxon>
        <taxon>Euteleostomi</taxon>
        <taxon>Mammalia</taxon>
        <taxon>Eutheria</taxon>
        <taxon>Laurasiatheria</taxon>
        <taxon>Artiodactyla</taxon>
        <taxon>Whippomorpha</taxon>
        <taxon>Cetacea</taxon>
        <taxon>Mysticeti</taxon>
        <taxon>Balaenopteridae</taxon>
        <taxon>Balaenoptera</taxon>
    </lineage>
</organism>